<accession>A0A9D2H4X4</accession>
<evidence type="ECO:0000313" key="1">
    <source>
        <dbReference type="EMBL" id="HJA04717.1"/>
    </source>
</evidence>
<comment type="caution">
    <text evidence="1">The sequence shown here is derived from an EMBL/GenBank/DDBJ whole genome shotgun (WGS) entry which is preliminary data.</text>
</comment>
<dbReference type="InterPro" id="IPR011047">
    <property type="entry name" value="Quinoprotein_ADH-like_sf"/>
</dbReference>
<protein>
    <submittedName>
        <fullName evidence="1">PQQ-like beta-propeller repeat protein</fullName>
    </submittedName>
</protein>
<reference evidence="1" key="1">
    <citation type="journal article" date="2021" name="PeerJ">
        <title>Extensive microbial diversity within the chicken gut microbiome revealed by metagenomics and culture.</title>
        <authorList>
            <person name="Gilroy R."/>
            <person name="Ravi A."/>
            <person name="Getino M."/>
            <person name="Pursley I."/>
            <person name="Horton D.L."/>
            <person name="Alikhan N.F."/>
            <person name="Baker D."/>
            <person name="Gharbi K."/>
            <person name="Hall N."/>
            <person name="Watson M."/>
            <person name="Adriaenssens E.M."/>
            <person name="Foster-Nyarko E."/>
            <person name="Jarju S."/>
            <person name="Secka A."/>
            <person name="Antonio M."/>
            <person name="Oren A."/>
            <person name="Chaudhuri R.R."/>
            <person name="La Ragione R."/>
            <person name="Hildebrand F."/>
            <person name="Pallen M.J."/>
        </authorList>
    </citation>
    <scope>NUCLEOTIDE SEQUENCE</scope>
    <source>
        <strain evidence="1">ChiHjej8B7-3636</strain>
    </source>
</reference>
<dbReference type="Proteomes" id="UP000824220">
    <property type="component" value="Unassembled WGS sequence"/>
</dbReference>
<dbReference type="EMBL" id="DXAM01000107">
    <property type="protein sequence ID" value="HJA04717.1"/>
    <property type="molecule type" value="Genomic_DNA"/>
</dbReference>
<proteinExistence type="predicted"/>
<evidence type="ECO:0000313" key="2">
    <source>
        <dbReference type="Proteomes" id="UP000824220"/>
    </source>
</evidence>
<organism evidence="1 2">
    <name type="scientific">Candidatus Microbacterium stercoravium</name>
    <dbReference type="NCBI Taxonomy" id="2838697"/>
    <lineage>
        <taxon>Bacteria</taxon>
        <taxon>Bacillati</taxon>
        <taxon>Actinomycetota</taxon>
        <taxon>Actinomycetes</taxon>
        <taxon>Micrococcales</taxon>
        <taxon>Microbacteriaceae</taxon>
        <taxon>Microbacterium</taxon>
    </lineage>
</organism>
<sequence length="411" mass="41796">MDFGKAPWTVAALAAVALGLTGCAPDGPDPAPQASESEAPDVYAGDALPDLALEEVPLVGDPVYAEAERSAVHGIVAGRVLATRPGDLNVIMLDAYDATTGELAWDITTGEAAQLVLDTGFGSGRLEFAAGTVQRGGSGYAAPLFSNGNETTPYRSGLVMIDASEGTVAWATELTLHLGDDVDGISVHTDVVDATSEVVIANIEAQSVDGTPVSMGVVVDAASGEVRWVERGVVLSSIAGDVVTAIRTEEPRDDEGSLVGLDVVSGEQAWEAGAAGEWIGATGALAAAWTPEAALFDTASGEPVDAGAILSAPVVADDIAAWLDPDERAVVTYAAGDERPWPGGTEVVADDVTAIDAAGYLWVASDARVTALDRTGTARSEPLAGAFAGADDGAVVTVEDSGAVHLWRTTD</sequence>
<reference evidence="1" key="2">
    <citation type="submission" date="2021-04" db="EMBL/GenBank/DDBJ databases">
        <authorList>
            <person name="Gilroy R."/>
        </authorList>
    </citation>
    <scope>NUCLEOTIDE SEQUENCE</scope>
    <source>
        <strain evidence="1">ChiHjej8B7-3636</strain>
    </source>
</reference>
<dbReference type="SUPFAM" id="SSF50998">
    <property type="entry name" value="Quinoprotein alcohol dehydrogenase-like"/>
    <property type="match status" value="1"/>
</dbReference>
<dbReference type="AlphaFoldDB" id="A0A9D2H4X4"/>
<dbReference type="PROSITE" id="PS51257">
    <property type="entry name" value="PROKAR_LIPOPROTEIN"/>
    <property type="match status" value="1"/>
</dbReference>
<name>A0A9D2H4X4_9MICO</name>
<gene>
    <name evidence="1" type="ORF">H9800_07620</name>
</gene>